<proteinExistence type="predicted"/>
<evidence type="ECO:0000313" key="2">
    <source>
        <dbReference type="EMBL" id="MEE6311608.1"/>
    </source>
</evidence>
<reference evidence="2 3" key="1">
    <citation type="submission" date="2024-01" db="EMBL/GenBank/DDBJ databases">
        <title>Genome insights into Plantactinospora veratri sp. nov.</title>
        <authorList>
            <person name="Wang L."/>
        </authorList>
    </citation>
    <scope>NUCLEOTIDE SEQUENCE [LARGE SCALE GENOMIC DNA]</scope>
    <source>
        <strain evidence="2 3">NEAU-FHS4</strain>
    </source>
</reference>
<gene>
    <name evidence="2" type="ORF">V1634_32765</name>
</gene>
<keyword evidence="3" id="KW-1185">Reference proteome</keyword>
<protein>
    <recommendedName>
        <fullName evidence="4">ANTAR domain-containing protein</fullName>
    </recommendedName>
</protein>
<dbReference type="RefSeq" id="WP_331211500.1">
    <property type="nucleotide sequence ID" value="NZ_JAZGQL010000036.1"/>
</dbReference>
<dbReference type="EMBL" id="JAZGQL010000036">
    <property type="protein sequence ID" value="MEE6311608.1"/>
    <property type="molecule type" value="Genomic_DNA"/>
</dbReference>
<comment type="caution">
    <text evidence="2">The sequence shown here is derived from an EMBL/GenBank/DDBJ whole genome shotgun (WGS) entry which is preliminary data.</text>
</comment>
<name>A0ABU7SNU8_9ACTN</name>
<evidence type="ECO:0000313" key="3">
    <source>
        <dbReference type="Proteomes" id="UP001339911"/>
    </source>
</evidence>
<feature type="compositionally biased region" description="Basic and acidic residues" evidence="1">
    <location>
        <begin position="44"/>
        <end position="63"/>
    </location>
</feature>
<evidence type="ECO:0000256" key="1">
    <source>
        <dbReference type="SAM" id="MobiDB-lite"/>
    </source>
</evidence>
<organism evidence="2 3">
    <name type="scientific">Plantactinospora veratri</name>
    <dbReference type="NCBI Taxonomy" id="1436122"/>
    <lineage>
        <taxon>Bacteria</taxon>
        <taxon>Bacillati</taxon>
        <taxon>Actinomycetota</taxon>
        <taxon>Actinomycetes</taxon>
        <taxon>Micromonosporales</taxon>
        <taxon>Micromonosporaceae</taxon>
        <taxon>Plantactinospora</taxon>
    </lineage>
</organism>
<feature type="compositionally biased region" description="Polar residues" evidence="1">
    <location>
        <begin position="64"/>
        <end position="75"/>
    </location>
</feature>
<evidence type="ECO:0008006" key="4">
    <source>
        <dbReference type="Google" id="ProtNLM"/>
    </source>
</evidence>
<sequence length="75" mass="8441">MSLEELTHRKPFYAAMRLLTETAWRRNMTVEALLTLTELLDPTDDTHTERTTGDRPASERPTGETRTSGTPGPPD</sequence>
<accession>A0ABU7SNU8</accession>
<feature type="region of interest" description="Disordered" evidence="1">
    <location>
        <begin position="39"/>
        <end position="75"/>
    </location>
</feature>
<dbReference type="Proteomes" id="UP001339911">
    <property type="component" value="Unassembled WGS sequence"/>
</dbReference>